<dbReference type="InterPro" id="IPR029069">
    <property type="entry name" value="HotDog_dom_sf"/>
</dbReference>
<accession>A0ABN8A4K7</accession>
<evidence type="ECO:0000313" key="1">
    <source>
        <dbReference type="EMBL" id="CAG9614569.1"/>
    </source>
</evidence>
<comment type="caution">
    <text evidence="1">The sequence shown here is derived from an EMBL/GenBank/DDBJ whole genome shotgun (WGS) entry which is preliminary data.</text>
</comment>
<evidence type="ECO:0000313" key="2">
    <source>
        <dbReference type="Proteomes" id="UP000789423"/>
    </source>
</evidence>
<dbReference type="CDD" id="cd01288">
    <property type="entry name" value="FabZ"/>
    <property type="match status" value="1"/>
</dbReference>
<dbReference type="PANTHER" id="PTHR30272">
    <property type="entry name" value="3-HYDROXYACYL-[ACYL-CARRIER-PROTEIN] DEHYDRATASE"/>
    <property type="match status" value="1"/>
</dbReference>
<dbReference type="PANTHER" id="PTHR30272:SF3">
    <property type="entry name" value="(3R)-HYDROXYMYRISTOYL-[ACYL CARRIER PROTEIN] DEHYDRATASE"/>
    <property type="match status" value="1"/>
</dbReference>
<keyword evidence="2" id="KW-1185">Reference proteome</keyword>
<protein>
    <submittedName>
        <fullName evidence="1">3-hydroxyacyl-[acyl-carrier-protein] dehydratase FabZ</fullName>
        <ecNumber evidence="1">4.2.1.59</ecNumber>
    </submittedName>
</protein>
<dbReference type="GO" id="GO:0019171">
    <property type="term" value="F:(3R)-hydroxyacyl-[acyl-carrier-protein] dehydratase activity"/>
    <property type="evidence" value="ECO:0007669"/>
    <property type="project" value="UniProtKB-EC"/>
</dbReference>
<keyword evidence="1" id="KW-0456">Lyase</keyword>
<dbReference type="RefSeq" id="WP_230576514.1">
    <property type="nucleotide sequence ID" value="NZ_CAKJTI010000031.1"/>
</dbReference>
<dbReference type="EMBL" id="CAKJTI010000031">
    <property type="protein sequence ID" value="CAG9614569.1"/>
    <property type="molecule type" value="Genomic_DNA"/>
</dbReference>
<dbReference type="EC" id="4.2.1.59" evidence="1"/>
<dbReference type="Proteomes" id="UP000789423">
    <property type="component" value="Unassembled WGS sequence"/>
</dbReference>
<name>A0ABN8A4K7_9BACI</name>
<dbReference type="Gene3D" id="3.10.129.10">
    <property type="entry name" value="Hotdog Thioesterase"/>
    <property type="match status" value="1"/>
</dbReference>
<dbReference type="SUPFAM" id="SSF54637">
    <property type="entry name" value="Thioesterase/thiol ester dehydrase-isomerase"/>
    <property type="match status" value="1"/>
</dbReference>
<proteinExistence type="predicted"/>
<reference evidence="1 2" key="1">
    <citation type="submission" date="2021-10" db="EMBL/GenBank/DDBJ databases">
        <authorList>
            <person name="Criscuolo A."/>
        </authorList>
    </citation>
    <scope>NUCLEOTIDE SEQUENCE [LARGE SCALE GENOMIC DNA]</scope>
    <source>
        <strain evidence="2">CIP 111899</strain>
    </source>
</reference>
<dbReference type="Pfam" id="PF07977">
    <property type="entry name" value="FabA"/>
    <property type="match status" value="1"/>
</dbReference>
<organism evidence="1 2">
    <name type="scientific">Bacillus rhizoplanae</name>
    <dbReference type="NCBI Taxonomy" id="2880966"/>
    <lineage>
        <taxon>Bacteria</taxon>
        <taxon>Bacillati</taxon>
        <taxon>Bacillota</taxon>
        <taxon>Bacilli</taxon>
        <taxon>Bacillales</taxon>
        <taxon>Bacillaceae</taxon>
        <taxon>Bacillus</taxon>
    </lineage>
</organism>
<sequence length="136" mass="15262">MNKVNIQSVLPHRYPFLMVDHIVEMESGKWVKGYKNVSCNEWFITESETTMPHMLIIEAIAQLGAFVSLENTVGLGFLSSLEGVEFLGSAQPGDRLDLYYEVIRNKRGFILGKGHAAVNGKKIVNVDKLLVYMESV</sequence>
<gene>
    <name evidence="1" type="primary">fabZ_3</name>
    <name evidence="1" type="ORF">BACCIP111899_03802</name>
</gene>
<dbReference type="InterPro" id="IPR013114">
    <property type="entry name" value="FabA_FabZ"/>
</dbReference>